<feature type="transmembrane region" description="Helical" evidence="4">
    <location>
        <begin position="220"/>
        <end position="248"/>
    </location>
</feature>
<feature type="transmembrane region" description="Helical" evidence="4">
    <location>
        <begin position="511"/>
        <end position="531"/>
    </location>
</feature>
<evidence type="ECO:0000313" key="6">
    <source>
        <dbReference type="EMBL" id="OGM50019.1"/>
    </source>
</evidence>
<dbReference type="Gene3D" id="1.20.1250.20">
    <property type="entry name" value="MFS general substrate transporter like domains"/>
    <property type="match status" value="1"/>
</dbReference>
<sequence>MSQPPFDALVNGYNLKEKSNLPQPQTLFYPCVYTAQYPKESPAVENLIDEKLKTFDVDFIELGGKLRHERKRKVVEWYTEYLSDDERRLGLLLRLAIASKLRNIRRLPKRKVDSSLARRDFEGPSSGLPVSHGRLDAEKLVMSKGLNYGSRVDHASRTQNHQLLQCIIQTLCYLRYLLLFAVLPDMDMSSKEDRSVVPSRTSESPELANNESYPEGGPRAWLVVFGAWCAMVPSMGLLNSLGILHAWTSTHQLQGYSESSIGWIYGAYGFFLYFAGAQAGPIFDAYGPAYVIIPGSIGIVAALICFSFSEEYYQIFLSFSVLGGLSACTLFTPAVSCVGHWFNVRRGYATGIACTAGGLGGVIFPLIILFAAPKIGFAWAIRIITLLCAVLCTLACLLMQTRLPRNKKAGASIDFKALKDIKYATTTAAIFLVEFAVFIPITYIASYAVHVGVNDTMSYAQIIFLNLGAIPGRFLPGLVADRLGRFNVMVLTSLICAVLTLALWLTAGDNLAAIICYAVLFGFWSGAAISLTPVCISQVCATEDYGKRNGTTFTIVSVGTLTGIPIAGAIQQHNGGEFWGLIVFGGVLYMAATVAFALARGVCAGWSLKTRF</sequence>
<comment type="subcellular location">
    <subcellularLocation>
        <location evidence="1">Membrane</location>
        <topology evidence="1">Multi-pass membrane protein</topology>
    </subcellularLocation>
</comment>
<keyword evidence="7" id="KW-1185">Reference proteome</keyword>
<protein>
    <submittedName>
        <fullName evidence="6">Oxalate/formate antiporter</fullName>
    </submittedName>
</protein>
<dbReference type="InterPro" id="IPR050327">
    <property type="entry name" value="Proton-linked_MCT"/>
</dbReference>
<evidence type="ECO:0000256" key="3">
    <source>
        <dbReference type="SAM" id="MobiDB-lite"/>
    </source>
</evidence>
<dbReference type="EMBL" id="LYCR01000005">
    <property type="protein sequence ID" value="OGM50019.1"/>
    <property type="molecule type" value="Genomic_DNA"/>
</dbReference>
<name>A0A1F8AF47_9EURO</name>
<feature type="region of interest" description="Disordered" evidence="3">
    <location>
        <begin position="192"/>
        <end position="213"/>
    </location>
</feature>
<feature type="transmembrane region" description="Helical" evidence="4">
    <location>
        <begin position="552"/>
        <end position="572"/>
    </location>
</feature>
<dbReference type="GO" id="GO:0022857">
    <property type="term" value="F:transmembrane transporter activity"/>
    <property type="evidence" value="ECO:0007669"/>
    <property type="project" value="InterPro"/>
</dbReference>
<dbReference type="InterPro" id="IPR011701">
    <property type="entry name" value="MFS"/>
</dbReference>
<feature type="transmembrane region" description="Helical" evidence="4">
    <location>
        <begin position="260"/>
        <end position="277"/>
    </location>
</feature>
<dbReference type="PROSITE" id="PS50850">
    <property type="entry name" value="MFS"/>
    <property type="match status" value="1"/>
</dbReference>
<feature type="transmembrane region" description="Helical" evidence="4">
    <location>
        <begin position="289"/>
        <end position="309"/>
    </location>
</feature>
<dbReference type="PANTHER" id="PTHR11360">
    <property type="entry name" value="MONOCARBOXYLATE TRANSPORTER"/>
    <property type="match status" value="1"/>
</dbReference>
<feature type="compositionally biased region" description="Polar residues" evidence="3">
    <location>
        <begin position="198"/>
        <end position="212"/>
    </location>
</feature>
<evidence type="ECO:0000256" key="4">
    <source>
        <dbReference type="SAM" id="Phobius"/>
    </source>
</evidence>
<keyword evidence="4" id="KW-0812">Transmembrane</keyword>
<feature type="transmembrane region" description="Helical" evidence="4">
    <location>
        <begin position="377"/>
        <end position="400"/>
    </location>
</feature>
<evidence type="ECO:0000256" key="2">
    <source>
        <dbReference type="ARBA" id="ARBA00006727"/>
    </source>
</evidence>
<evidence type="ECO:0000256" key="1">
    <source>
        <dbReference type="ARBA" id="ARBA00004141"/>
    </source>
</evidence>
<feature type="domain" description="Major facilitator superfamily (MFS) profile" evidence="5">
    <location>
        <begin position="220"/>
        <end position="603"/>
    </location>
</feature>
<comment type="caution">
    <text evidence="6">The sequence shown here is derived from an EMBL/GenBank/DDBJ whole genome shotgun (WGS) entry which is preliminary data.</text>
</comment>
<feature type="transmembrane region" description="Helical" evidence="4">
    <location>
        <begin position="347"/>
        <end position="371"/>
    </location>
</feature>
<dbReference type="GO" id="GO:0016020">
    <property type="term" value="C:membrane"/>
    <property type="evidence" value="ECO:0007669"/>
    <property type="project" value="UniProtKB-SubCell"/>
</dbReference>
<dbReference type="RefSeq" id="XP_022393736.1">
    <property type="nucleotide sequence ID" value="XM_022528412.1"/>
</dbReference>
<evidence type="ECO:0000313" key="7">
    <source>
        <dbReference type="Proteomes" id="UP000179179"/>
    </source>
</evidence>
<dbReference type="OrthoDB" id="410267at2759"/>
<evidence type="ECO:0000259" key="5">
    <source>
        <dbReference type="PROSITE" id="PS50850"/>
    </source>
</evidence>
<keyword evidence="4" id="KW-0472">Membrane</keyword>
<feature type="transmembrane region" description="Helical" evidence="4">
    <location>
        <begin position="421"/>
        <end position="445"/>
    </location>
</feature>
<feature type="transmembrane region" description="Helical" evidence="4">
    <location>
        <begin position="457"/>
        <end position="474"/>
    </location>
</feature>
<organism evidence="6 7">
    <name type="scientific">Aspergillus bombycis</name>
    <dbReference type="NCBI Taxonomy" id="109264"/>
    <lineage>
        <taxon>Eukaryota</taxon>
        <taxon>Fungi</taxon>
        <taxon>Dikarya</taxon>
        <taxon>Ascomycota</taxon>
        <taxon>Pezizomycotina</taxon>
        <taxon>Eurotiomycetes</taxon>
        <taxon>Eurotiomycetidae</taxon>
        <taxon>Eurotiales</taxon>
        <taxon>Aspergillaceae</taxon>
        <taxon>Aspergillus</taxon>
    </lineage>
</organism>
<dbReference type="Pfam" id="PF07690">
    <property type="entry name" value="MFS_1"/>
    <property type="match status" value="1"/>
</dbReference>
<feature type="transmembrane region" description="Helical" evidence="4">
    <location>
        <begin position="486"/>
        <end position="505"/>
    </location>
</feature>
<comment type="similarity">
    <text evidence="2">Belongs to the major facilitator superfamily. Monocarboxylate porter (TC 2.A.1.13) family.</text>
</comment>
<feature type="transmembrane region" description="Helical" evidence="4">
    <location>
        <begin position="578"/>
        <end position="599"/>
    </location>
</feature>
<accession>A0A1F8AF47</accession>
<keyword evidence="4" id="KW-1133">Transmembrane helix</keyword>
<dbReference type="AlphaFoldDB" id="A0A1F8AF47"/>
<dbReference type="CDD" id="cd17352">
    <property type="entry name" value="MFS_MCT_SLC16"/>
    <property type="match status" value="1"/>
</dbReference>
<dbReference type="SUPFAM" id="SSF103473">
    <property type="entry name" value="MFS general substrate transporter"/>
    <property type="match status" value="1"/>
</dbReference>
<feature type="transmembrane region" description="Helical" evidence="4">
    <location>
        <begin position="315"/>
        <end position="335"/>
    </location>
</feature>
<dbReference type="InterPro" id="IPR036259">
    <property type="entry name" value="MFS_trans_sf"/>
</dbReference>
<dbReference type="PANTHER" id="PTHR11360:SF240">
    <property type="entry name" value="MONOCARBOXYLATE TRANSPORTER (EUROFUNG)-RELATED"/>
    <property type="match status" value="1"/>
</dbReference>
<proteinExistence type="inferred from homology"/>
<gene>
    <name evidence="6" type="ORF">ABOM_001282</name>
</gene>
<dbReference type="GeneID" id="34444672"/>
<dbReference type="Proteomes" id="UP000179179">
    <property type="component" value="Unassembled WGS sequence"/>
</dbReference>
<dbReference type="InterPro" id="IPR020846">
    <property type="entry name" value="MFS_dom"/>
</dbReference>
<reference evidence="6 7" key="1">
    <citation type="journal article" date="2016" name="Genome Biol. Evol.">
        <title>Draft genome sequence of an aflatoxigenic Aspergillus species, A. bombycis.</title>
        <authorList>
            <person name="Moore G.G."/>
            <person name="Mack B.M."/>
            <person name="Beltz S.B."/>
            <person name="Gilbert M.K."/>
        </authorList>
    </citation>
    <scope>NUCLEOTIDE SEQUENCE [LARGE SCALE GENOMIC DNA]</scope>
    <source>
        <strain evidence="7">NRRL 26010</strain>
    </source>
</reference>